<feature type="transmembrane region" description="Helical" evidence="1">
    <location>
        <begin position="12"/>
        <end position="31"/>
    </location>
</feature>
<accession>C0CLX0</accession>
<dbReference type="EMBL" id="ACBZ01000097">
    <property type="protein sequence ID" value="EEG49234.1"/>
    <property type="molecule type" value="Genomic_DNA"/>
</dbReference>
<reference evidence="2 3" key="1">
    <citation type="submission" date="2009-01" db="EMBL/GenBank/DDBJ databases">
        <authorList>
            <person name="Fulton L."/>
            <person name="Clifton S."/>
            <person name="Fulton B."/>
            <person name="Xu J."/>
            <person name="Minx P."/>
            <person name="Pepin K.H."/>
            <person name="Johnson M."/>
            <person name="Bhonagiri V."/>
            <person name="Nash W.E."/>
            <person name="Mardis E.R."/>
            <person name="Wilson R.K."/>
        </authorList>
    </citation>
    <scope>NUCLEOTIDE SEQUENCE [LARGE SCALE GENOMIC DNA]</scope>
    <source>
        <strain evidence="3">DSM 10507 / JCM 14656 / S5a33</strain>
    </source>
</reference>
<feature type="transmembrane region" description="Helical" evidence="1">
    <location>
        <begin position="139"/>
        <end position="160"/>
    </location>
</feature>
<sequence>MDRYQLQHNLFYWYGMAGVFLLGFFTADTYLSEVMGPSGGAAASLEDILDGMVYDSTFLLILVSTLLSVILGQEFSSRTVGLEISAGHSRKSVFVSKAVVYLAAFHFMTFIYPVAGCIREYPRFGIARPGDFFCHALKAFSYSVLLNSAVFLLTICVCCWSKSMKKAVGVTAGTVFVLSLYLGYGMMLGFPVAFLPIYQIRVVVSTPQLWQPEGILVGVVWAGVFFLMAWKIFKKSDFR</sequence>
<dbReference type="eggNOG" id="ENOG5030C2V">
    <property type="taxonomic scope" value="Bacteria"/>
</dbReference>
<evidence type="ECO:0000256" key="1">
    <source>
        <dbReference type="SAM" id="Phobius"/>
    </source>
</evidence>
<comment type="caution">
    <text evidence="2">The sequence shown here is derived from an EMBL/GenBank/DDBJ whole genome shotgun (WGS) entry which is preliminary data.</text>
</comment>
<feature type="transmembrane region" description="Helical" evidence="1">
    <location>
        <begin position="167"/>
        <end position="194"/>
    </location>
</feature>
<reference evidence="2 3" key="2">
    <citation type="submission" date="2009-02" db="EMBL/GenBank/DDBJ databases">
        <title>Draft genome sequence of Blautia hydrogenotrophica DSM 10507 (Ruminococcus hydrogenotrophicus DSM 10507).</title>
        <authorList>
            <person name="Sudarsanam P."/>
            <person name="Ley R."/>
            <person name="Guruge J."/>
            <person name="Turnbaugh P.J."/>
            <person name="Mahowald M."/>
            <person name="Liep D."/>
            <person name="Gordon J."/>
        </authorList>
    </citation>
    <scope>NUCLEOTIDE SEQUENCE [LARGE SCALE GENOMIC DNA]</scope>
    <source>
        <strain evidence="3">DSM 10507 / JCM 14656 / S5a33</strain>
    </source>
</reference>
<evidence type="ECO:0008006" key="4">
    <source>
        <dbReference type="Google" id="ProtNLM"/>
    </source>
</evidence>
<feature type="transmembrane region" description="Helical" evidence="1">
    <location>
        <begin position="214"/>
        <end position="233"/>
    </location>
</feature>
<keyword evidence="1" id="KW-1133">Transmembrane helix</keyword>
<gene>
    <name evidence="2" type="ORF">RUMHYD_01843</name>
</gene>
<dbReference type="AlphaFoldDB" id="C0CLX0"/>
<dbReference type="PATRIC" id="fig|476272.21.peg.2223"/>
<dbReference type="PANTHER" id="PTHR37305:SF1">
    <property type="entry name" value="MEMBRANE PROTEIN"/>
    <property type="match status" value="1"/>
</dbReference>
<organism evidence="2 3">
    <name type="scientific">Blautia hydrogenotrophica (strain DSM 10507 / JCM 14656 / S5a33)</name>
    <name type="common">Ruminococcus hydrogenotrophicus</name>
    <dbReference type="NCBI Taxonomy" id="476272"/>
    <lineage>
        <taxon>Bacteria</taxon>
        <taxon>Bacillati</taxon>
        <taxon>Bacillota</taxon>
        <taxon>Clostridia</taxon>
        <taxon>Lachnospirales</taxon>
        <taxon>Lachnospiraceae</taxon>
        <taxon>Blautia</taxon>
    </lineage>
</organism>
<name>C0CLX0_BLAHS</name>
<keyword evidence="1" id="KW-0812">Transmembrane</keyword>
<evidence type="ECO:0000313" key="3">
    <source>
        <dbReference type="Proteomes" id="UP000003100"/>
    </source>
</evidence>
<keyword evidence="1" id="KW-0472">Membrane</keyword>
<proteinExistence type="predicted"/>
<feature type="transmembrane region" description="Helical" evidence="1">
    <location>
        <begin position="51"/>
        <end position="72"/>
    </location>
</feature>
<keyword evidence="3" id="KW-1185">Reference proteome</keyword>
<dbReference type="HOGENOM" id="CLU_1132269_0_0_9"/>
<dbReference type="Proteomes" id="UP000003100">
    <property type="component" value="Unassembled WGS sequence"/>
</dbReference>
<feature type="transmembrane region" description="Helical" evidence="1">
    <location>
        <begin position="93"/>
        <end position="115"/>
    </location>
</feature>
<evidence type="ECO:0000313" key="2">
    <source>
        <dbReference type="EMBL" id="EEG49234.1"/>
    </source>
</evidence>
<protein>
    <recommendedName>
        <fullName evidence="4">ABC-2 family transporter protein</fullName>
    </recommendedName>
</protein>
<dbReference type="PANTHER" id="PTHR37305">
    <property type="entry name" value="INTEGRAL MEMBRANE PROTEIN-RELATED"/>
    <property type="match status" value="1"/>
</dbReference>